<keyword evidence="6" id="KW-0472">Membrane</keyword>
<comment type="subcellular location">
    <subcellularLocation>
        <location evidence="1">Cell outer membrane</location>
    </subcellularLocation>
</comment>
<evidence type="ECO:0000256" key="1">
    <source>
        <dbReference type="ARBA" id="ARBA00004442"/>
    </source>
</evidence>
<dbReference type="GO" id="GO:0015288">
    <property type="term" value="F:porin activity"/>
    <property type="evidence" value="ECO:0007669"/>
    <property type="project" value="TreeGrafter"/>
</dbReference>
<comment type="similarity">
    <text evidence="2">Belongs to the outer membrane factor (OMF) (TC 1.B.17) family.</text>
</comment>
<dbReference type="GO" id="GO:0015562">
    <property type="term" value="F:efflux transmembrane transporter activity"/>
    <property type="evidence" value="ECO:0007669"/>
    <property type="project" value="InterPro"/>
</dbReference>
<sequence>MSLAFKKKTWIFMLIFFSLIQISSGQKTVLSLNQIQDEVQRNYPLVKGKELLSKHSELSIENIKIAYLPKLYANGKMSYQSDVTSSPISGTSSFGAPKDQYSVNLDVEQLIYNGGRTKSQLNLSKLSTEIDIQDLEVKMFALRERVNEAFFSILLLRQSRMVIDEKKKSITASLEQVKSAVKSGVMAMANSKVLEAEILLINQQVNELEFAEKSAFETLAELMNRDNDFEIEITNLKIDQKDLLLEDEQLEKRPEYQLYAGQKTLLAEKIELVKKDRLPVITGFGQLGYGQPGYNQLSDEFDSYYMIGAKVSWNIFDWKAGKRNQRKFDIQKELIETQESSFQRNQKVELNKEHNNISKFKILLTQDDAIVELQEDVTKSSSSKLDNGIITSSDYLEDLNKEIQSKLNREYHHIQLSQSIAEYSRIIGKTEL</sequence>
<dbReference type="Gene3D" id="1.20.1600.10">
    <property type="entry name" value="Outer membrane efflux proteins (OEP)"/>
    <property type="match status" value="1"/>
</dbReference>
<dbReference type="PANTHER" id="PTHR30026">
    <property type="entry name" value="OUTER MEMBRANE PROTEIN TOLC"/>
    <property type="match status" value="1"/>
</dbReference>
<evidence type="ECO:0000313" key="8">
    <source>
        <dbReference type="EMBL" id="BAX81414.1"/>
    </source>
</evidence>
<dbReference type="SUPFAM" id="SSF56954">
    <property type="entry name" value="Outer membrane efflux proteins (OEP)"/>
    <property type="match status" value="1"/>
</dbReference>
<keyword evidence="3" id="KW-0813">Transport</keyword>
<reference evidence="8 9" key="1">
    <citation type="journal article" date="2018" name="Mar. Genomics">
        <title>Complete genome sequence of Marinifilaceae bacterium strain SPP2, isolated from the Antarctic marine sediment.</title>
        <authorList>
            <person name="Watanabe M."/>
            <person name="Kojima H."/>
            <person name="Fukui M."/>
        </authorList>
    </citation>
    <scope>NUCLEOTIDE SEQUENCE [LARGE SCALE GENOMIC DNA]</scope>
    <source>
        <strain evidence="8 9">SPP2</strain>
    </source>
</reference>
<dbReference type="GO" id="GO:0009279">
    <property type="term" value="C:cell outer membrane"/>
    <property type="evidence" value="ECO:0007669"/>
    <property type="project" value="UniProtKB-SubCell"/>
</dbReference>
<keyword evidence="4" id="KW-1134">Transmembrane beta strand</keyword>
<evidence type="ECO:0000256" key="7">
    <source>
        <dbReference type="ARBA" id="ARBA00023237"/>
    </source>
</evidence>
<dbReference type="KEGG" id="mbas:ALGA_3114"/>
<evidence type="ECO:0000313" key="9">
    <source>
        <dbReference type="Proteomes" id="UP000218267"/>
    </source>
</evidence>
<evidence type="ECO:0000256" key="4">
    <source>
        <dbReference type="ARBA" id="ARBA00022452"/>
    </source>
</evidence>
<evidence type="ECO:0000256" key="5">
    <source>
        <dbReference type="ARBA" id="ARBA00022692"/>
    </source>
</evidence>
<reference evidence="9" key="2">
    <citation type="journal article" date="2020" name="Antonie Van Leeuwenhoek">
        <title>Labilibaculum antarcticum sp. nov., a novel facultative anaerobic, psychrotorelant bacterium isolated from marine sediment of Antarctica.</title>
        <authorList>
            <person name="Watanabe M."/>
            <person name="Kojima H."/>
            <person name="Fukui M."/>
        </authorList>
    </citation>
    <scope>NUCLEOTIDE SEQUENCE [LARGE SCALE GENOMIC DNA]</scope>
    <source>
        <strain evidence="9">SPP2</strain>
    </source>
</reference>
<evidence type="ECO:0008006" key="10">
    <source>
        <dbReference type="Google" id="ProtNLM"/>
    </source>
</evidence>
<protein>
    <recommendedName>
        <fullName evidence="10">Transporter</fullName>
    </recommendedName>
</protein>
<dbReference type="Pfam" id="PF02321">
    <property type="entry name" value="OEP"/>
    <property type="match status" value="1"/>
</dbReference>
<dbReference type="OrthoDB" id="976750at2"/>
<evidence type="ECO:0000256" key="2">
    <source>
        <dbReference type="ARBA" id="ARBA00007613"/>
    </source>
</evidence>
<keyword evidence="9" id="KW-1185">Reference proteome</keyword>
<dbReference type="InterPro" id="IPR051906">
    <property type="entry name" value="TolC-like"/>
</dbReference>
<evidence type="ECO:0000256" key="3">
    <source>
        <dbReference type="ARBA" id="ARBA00022448"/>
    </source>
</evidence>
<dbReference type="InterPro" id="IPR003423">
    <property type="entry name" value="OMP_efflux"/>
</dbReference>
<evidence type="ECO:0000256" key="6">
    <source>
        <dbReference type="ARBA" id="ARBA00023136"/>
    </source>
</evidence>
<gene>
    <name evidence="8" type="ORF">ALGA_3114</name>
</gene>
<dbReference type="PANTHER" id="PTHR30026:SF20">
    <property type="entry name" value="OUTER MEMBRANE PROTEIN TOLC"/>
    <property type="match status" value="1"/>
</dbReference>
<keyword evidence="7" id="KW-0998">Cell outer membrane</keyword>
<keyword evidence="5" id="KW-0812">Transmembrane</keyword>
<organism evidence="8 9">
    <name type="scientific">Labilibaculum antarcticum</name>
    <dbReference type="NCBI Taxonomy" id="1717717"/>
    <lineage>
        <taxon>Bacteria</taxon>
        <taxon>Pseudomonadati</taxon>
        <taxon>Bacteroidota</taxon>
        <taxon>Bacteroidia</taxon>
        <taxon>Marinilabiliales</taxon>
        <taxon>Marinifilaceae</taxon>
        <taxon>Labilibaculum</taxon>
    </lineage>
</organism>
<dbReference type="EMBL" id="AP018042">
    <property type="protein sequence ID" value="BAX81414.1"/>
    <property type="molecule type" value="Genomic_DNA"/>
</dbReference>
<dbReference type="RefSeq" id="WP_096430795.1">
    <property type="nucleotide sequence ID" value="NZ_AP018042.1"/>
</dbReference>
<dbReference type="GO" id="GO:1990281">
    <property type="term" value="C:efflux pump complex"/>
    <property type="evidence" value="ECO:0007669"/>
    <property type="project" value="TreeGrafter"/>
</dbReference>
<proteinExistence type="inferred from homology"/>
<dbReference type="AlphaFoldDB" id="A0A1Y1CM98"/>
<dbReference type="Proteomes" id="UP000218267">
    <property type="component" value="Chromosome"/>
</dbReference>
<accession>A0A1Y1CM98</accession>
<name>A0A1Y1CM98_9BACT</name>